<reference evidence="4" key="2">
    <citation type="submission" date="2012-11" db="EMBL/GenBank/DDBJ databases">
        <authorList>
            <person name="Kuo A."/>
            <person name="Curtis B.A."/>
            <person name="Tanifuji G."/>
            <person name="Burki F."/>
            <person name="Gruber A."/>
            <person name="Irimia M."/>
            <person name="Maruyama S."/>
            <person name="Arias M.C."/>
            <person name="Ball S.G."/>
            <person name="Gile G.H."/>
            <person name="Hirakawa Y."/>
            <person name="Hopkins J.F."/>
            <person name="Rensing S.A."/>
            <person name="Schmutz J."/>
            <person name="Symeonidi A."/>
            <person name="Elias M."/>
            <person name="Eveleigh R.J."/>
            <person name="Herman E.K."/>
            <person name="Klute M.J."/>
            <person name="Nakayama T."/>
            <person name="Obornik M."/>
            <person name="Reyes-Prieto A."/>
            <person name="Armbrust E.V."/>
            <person name="Aves S.J."/>
            <person name="Beiko R.G."/>
            <person name="Coutinho P."/>
            <person name="Dacks J.B."/>
            <person name="Durnford D.G."/>
            <person name="Fast N.M."/>
            <person name="Green B.R."/>
            <person name="Grisdale C."/>
            <person name="Hempe F."/>
            <person name="Henrissat B."/>
            <person name="Hoppner M.P."/>
            <person name="Ishida K.-I."/>
            <person name="Kim E."/>
            <person name="Koreny L."/>
            <person name="Kroth P.G."/>
            <person name="Liu Y."/>
            <person name="Malik S.-B."/>
            <person name="Maier U.G."/>
            <person name="McRose D."/>
            <person name="Mock T."/>
            <person name="Neilson J.A."/>
            <person name="Onodera N.T."/>
            <person name="Poole A.M."/>
            <person name="Pritham E.J."/>
            <person name="Richards T.A."/>
            <person name="Rocap G."/>
            <person name="Roy S.W."/>
            <person name="Sarai C."/>
            <person name="Schaack S."/>
            <person name="Shirato S."/>
            <person name="Slamovits C.H."/>
            <person name="Spencer D.F."/>
            <person name="Suzuki S."/>
            <person name="Worden A.Z."/>
            <person name="Zauner S."/>
            <person name="Barry K."/>
            <person name="Bell C."/>
            <person name="Bharti A.K."/>
            <person name="Crow J.A."/>
            <person name="Grimwood J."/>
            <person name="Kramer R."/>
            <person name="Lindquist E."/>
            <person name="Lucas S."/>
            <person name="Salamov A."/>
            <person name="McFadden G.I."/>
            <person name="Lane C.E."/>
            <person name="Keeling P.J."/>
            <person name="Gray M.W."/>
            <person name="Grigoriev I.V."/>
            <person name="Archibald J.M."/>
        </authorList>
    </citation>
    <scope>NUCLEOTIDE SEQUENCE</scope>
    <source>
        <strain evidence="4">CCMP2712</strain>
    </source>
</reference>
<gene>
    <name evidence="2" type="ORF">GUITHDRAFT_150027</name>
</gene>
<dbReference type="RefSeq" id="XP_005841470.1">
    <property type="nucleotide sequence ID" value="XM_005841413.1"/>
</dbReference>
<reference evidence="3" key="3">
    <citation type="submission" date="2015-06" db="UniProtKB">
        <authorList>
            <consortium name="EnsemblProtists"/>
        </authorList>
    </citation>
    <scope>IDENTIFICATION</scope>
</reference>
<evidence type="ECO:0000313" key="4">
    <source>
        <dbReference type="Proteomes" id="UP000011087"/>
    </source>
</evidence>
<dbReference type="KEGG" id="gtt:GUITHDRAFT_150027"/>
<dbReference type="EMBL" id="JH992967">
    <property type="protein sequence ID" value="EKX54490.1"/>
    <property type="molecule type" value="Genomic_DNA"/>
</dbReference>
<protein>
    <submittedName>
        <fullName evidence="2 3">Uncharacterized protein</fullName>
    </submittedName>
</protein>
<keyword evidence="4" id="KW-1185">Reference proteome</keyword>
<reference evidence="2 4" key="1">
    <citation type="journal article" date="2012" name="Nature">
        <title>Algal genomes reveal evolutionary mosaicism and the fate of nucleomorphs.</title>
        <authorList>
            <consortium name="DOE Joint Genome Institute"/>
            <person name="Curtis B.A."/>
            <person name="Tanifuji G."/>
            <person name="Burki F."/>
            <person name="Gruber A."/>
            <person name="Irimia M."/>
            <person name="Maruyama S."/>
            <person name="Arias M.C."/>
            <person name="Ball S.G."/>
            <person name="Gile G.H."/>
            <person name="Hirakawa Y."/>
            <person name="Hopkins J.F."/>
            <person name="Kuo A."/>
            <person name="Rensing S.A."/>
            <person name="Schmutz J."/>
            <person name="Symeonidi A."/>
            <person name="Elias M."/>
            <person name="Eveleigh R.J."/>
            <person name="Herman E.K."/>
            <person name="Klute M.J."/>
            <person name="Nakayama T."/>
            <person name="Obornik M."/>
            <person name="Reyes-Prieto A."/>
            <person name="Armbrust E.V."/>
            <person name="Aves S.J."/>
            <person name="Beiko R.G."/>
            <person name="Coutinho P."/>
            <person name="Dacks J.B."/>
            <person name="Durnford D.G."/>
            <person name="Fast N.M."/>
            <person name="Green B.R."/>
            <person name="Grisdale C.J."/>
            <person name="Hempel F."/>
            <person name="Henrissat B."/>
            <person name="Hoppner M.P."/>
            <person name="Ishida K."/>
            <person name="Kim E."/>
            <person name="Koreny L."/>
            <person name="Kroth P.G."/>
            <person name="Liu Y."/>
            <person name="Malik S.B."/>
            <person name="Maier U.G."/>
            <person name="McRose D."/>
            <person name="Mock T."/>
            <person name="Neilson J.A."/>
            <person name="Onodera N.T."/>
            <person name="Poole A.M."/>
            <person name="Pritham E.J."/>
            <person name="Richards T.A."/>
            <person name="Rocap G."/>
            <person name="Roy S.W."/>
            <person name="Sarai C."/>
            <person name="Schaack S."/>
            <person name="Shirato S."/>
            <person name="Slamovits C.H."/>
            <person name="Spencer D.F."/>
            <person name="Suzuki S."/>
            <person name="Worden A.Z."/>
            <person name="Zauner S."/>
            <person name="Barry K."/>
            <person name="Bell C."/>
            <person name="Bharti A.K."/>
            <person name="Crow J.A."/>
            <person name="Grimwood J."/>
            <person name="Kramer R."/>
            <person name="Lindquist E."/>
            <person name="Lucas S."/>
            <person name="Salamov A."/>
            <person name="McFadden G.I."/>
            <person name="Lane C.E."/>
            <person name="Keeling P.J."/>
            <person name="Gray M.W."/>
            <person name="Grigoriev I.V."/>
            <person name="Archibald J.M."/>
        </authorList>
    </citation>
    <scope>NUCLEOTIDE SEQUENCE</scope>
    <source>
        <strain evidence="2 4">CCMP2712</strain>
    </source>
</reference>
<dbReference type="HOGENOM" id="CLU_2377238_0_0_1"/>
<evidence type="ECO:0000313" key="2">
    <source>
        <dbReference type="EMBL" id="EKX54490.1"/>
    </source>
</evidence>
<dbReference type="Proteomes" id="UP000011087">
    <property type="component" value="Unassembled WGS sequence"/>
</dbReference>
<proteinExistence type="predicted"/>
<accession>L1K211</accession>
<organism evidence="2">
    <name type="scientific">Guillardia theta (strain CCMP2712)</name>
    <name type="common">Cryptophyte</name>
    <dbReference type="NCBI Taxonomy" id="905079"/>
    <lineage>
        <taxon>Eukaryota</taxon>
        <taxon>Cryptophyceae</taxon>
        <taxon>Pyrenomonadales</taxon>
        <taxon>Geminigeraceae</taxon>
        <taxon>Guillardia</taxon>
    </lineage>
</organism>
<name>L1K211_GUITC</name>
<dbReference type="AlphaFoldDB" id="L1K211"/>
<dbReference type="EnsemblProtists" id="EKX54490">
    <property type="protein sequence ID" value="EKX54490"/>
    <property type="gene ID" value="GUITHDRAFT_150027"/>
</dbReference>
<feature type="region of interest" description="Disordered" evidence="1">
    <location>
        <begin position="68"/>
        <end position="95"/>
    </location>
</feature>
<evidence type="ECO:0000313" key="3">
    <source>
        <dbReference type="EnsemblProtists" id="EKX54490"/>
    </source>
</evidence>
<dbReference type="GeneID" id="17311011"/>
<evidence type="ECO:0000256" key="1">
    <source>
        <dbReference type="SAM" id="MobiDB-lite"/>
    </source>
</evidence>
<sequence>MGHLWLIESKEFRSFCRTFADISETFCRTFADISETNFSASCGFWRMQGKIPALTVTPLVRSPAVTPLVRKDAATQTEGPSRPGRSLMPASTPES</sequence>
<dbReference type="PaxDb" id="55529-EKX54490"/>